<protein>
    <recommendedName>
        <fullName evidence="3">DUF3137 domain-containing protein</fullName>
    </recommendedName>
</protein>
<accession>A0ABS7WFG6</accession>
<gene>
    <name evidence="1" type="ORF">KVH32_32855</name>
</gene>
<dbReference type="Proteomes" id="UP000758701">
    <property type="component" value="Unassembled WGS sequence"/>
</dbReference>
<evidence type="ECO:0000313" key="2">
    <source>
        <dbReference type="Proteomes" id="UP000758701"/>
    </source>
</evidence>
<evidence type="ECO:0008006" key="3">
    <source>
        <dbReference type="Google" id="ProtNLM"/>
    </source>
</evidence>
<comment type="caution">
    <text evidence="1">The sequence shown here is derived from an EMBL/GenBank/DDBJ whole genome shotgun (WGS) entry which is preliminary data.</text>
</comment>
<dbReference type="EMBL" id="JAHSTP010000020">
    <property type="protein sequence ID" value="MBZ6155921.1"/>
    <property type="molecule type" value="Genomic_DNA"/>
</dbReference>
<proteinExistence type="predicted"/>
<organism evidence="1 2">
    <name type="scientific">Streptomyces olivaceus</name>
    <dbReference type="NCBI Taxonomy" id="47716"/>
    <lineage>
        <taxon>Bacteria</taxon>
        <taxon>Bacillati</taxon>
        <taxon>Actinomycetota</taxon>
        <taxon>Actinomycetes</taxon>
        <taxon>Kitasatosporales</taxon>
        <taxon>Streptomycetaceae</taxon>
        <taxon>Streptomyces</taxon>
    </lineage>
</organism>
<sequence length="219" mass="24080">MAFLLILLILLAGFVAARRGRRKLMRDIGLVTAYCRRQGWQQAPPDRDINARTLLLFQATGTTRLRVQAQYAGRYRGVSFQAAQVARPPRPGRVTAQWVSVVYLPRPVPGPRVQLAKRGLSSANFLSGRTTIDNGPFDATFHVVAEDDAFARSVLRPSLAGALCGDARALDGVVAFEHHHLFALRHGQLTPEKLRAMLDLLVDIGSSVDWQAAPAHRPS</sequence>
<name>A0ABS7WFG6_STROV</name>
<dbReference type="RefSeq" id="WP_224221319.1">
    <property type="nucleotide sequence ID" value="NZ_BNEG01000005.1"/>
</dbReference>
<evidence type="ECO:0000313" key="1">
    <source>
        <dbReference type="EMBL" id="MBZ6155921.1"/>
    </source>
</evidence>
<reference evidence="1 2" key="1">
    <citation type="submission" date="2021-06" db="EMBL/GenBank/DDBJ databases">
        <title>Ecological speciation of a Streptomyces species isolated from different habitats and geographic origins.</title>
        <authorList>
            <person name="Wang J."/>
        </authorList>
    </citation>
    <scope>NUCLEOTIDE SEQUENCE [LARGE SCALE GENOMIC DNA]</scope>
    <source>
        <strain evidence="1 2">FXJ8.012</strain>
    </source>
</reference>
<keyword evidence="2" id="KW-1185">Reference proteome</keyword>